<dbReference type="GO" id="GO:0032259">
    <property type="term" value="P:methylation"/>
    <property type="evidence" value="ECO:0007669"/>
    <property type="project" value="UniProtKB-KW"/>
</dbReference>
<feature type="transmembrane region" description="Helical" evidence="1">
    <location>
        <begin position="150"/>
        <end position="170"/>
    </location>
</feature>
<evidence type="ECO:0000256" key="1">
    <source>
        <dbReference type="SAM" id="Phobius"/>
    </source>
</evidence>
<feature type="domain" description="Methyltransferase type 11" evidence="2">
    <location>
        <begin position="17"/>
        <end position="104"/>
    </location>
</feature>
<organism evidence="3 4">
    <name type="scientific">Burkholderia metallica</name>
    <dbReference type="NCBI Taxonomy" id="488729"/>
    <lineage>
        <taxon>Bacteria</taxon>
        <taxon>Pseudomonadati</taxon>
        <taxon>Pseudomonadota</taxon>
        <taxon>Betaproteobacteria</taxon>
        <taxon>Burkholderiales</taxon>
        <taxon>Burkholderiaceae</taxon>
        <taxon>Burkholderia</taxon>
        <taxon>Burkholderia cepacia complex</taxon>
    </lineage>
</organism>
<dbReference type="CDD" id="cd02440">
    <property type="entry name" value="AdoMet_MTases"/>
    <property type="match status" value="1"/>
</dbReference>
<keyword evidence="1" id="KW-0812">Transmembrane</keyword>
<dbReference type="InterPro" id="IPR029063">
    <property type="entry name" value="SAM-dependent_MTases_sf"/>
</dbReference>
<protein>
    <submittedName>
        <fullName evidence="3">Class I SAM-dependent methyltransferase</fullName>
    </submittedName>
</protein>
<keyword evidence="1" id="KW-1133">Transmembrane helix</keyword>
<dbReference type="InterPro" id="IPR013216">
    <property type="entry name" value="Methyltransf_11"/>
</dbReference>
<keyword evidence="3" id="KW-0808">Transferase</keyword>
<dbReference type="EMBL" id="JAUJSQ010000007">
    <property type="protein sequence ID" value="MDN7933625.1"/>
    <property type="molecule type" value="Genomic_DNA"/>
</dbReference>
<comment type="caution">
    <text evidence="3">The sequence shown here is derived from an EMBL/GenBank/DDBJ whole genome shotgun (WGS) entry which is preliminary data.</text>
</comment>
<dbReference type="Gene3D" id="3.40.50.150">
    <property type="entry name" value="Vaccinia Virus protein VP39"/>
    <property type="match status" value="1"/>
</dbReference>
<name>A0ABT8PER6_9BURK</name>
<keyword evidence="1" id="KW-0472">Membrane</keyword>
<evidence type="ECO:0000313" key="3">
    <source>
        <dbReference type="EMBL" id="MDN7933625.1"/>
    </source>
</evidence>
<proteinExistence type="predicted"/>
<feature type="transmembrane region" description="Helical" evidence="1">
    <location>
        <begin position="182"/>
        <end position="201"/>
    </location>
</feature>
<dbReference type="Proteomes" id="UP001171606">
    <property type="component" value="Unassembled WGS sequence"/>
</dbReference>
<keyword evidence="4" id="KW-1185">Reference proteome</keyword>
<dbReference type="RefSeq" id="WP_226291778.1">
    <property type="nucleotide sequence ID" value="NZ_JAUJSQ010000007.1"/>
</dbReference>
<sequence>MNQILRQRTDLEGKVVVDLACGDGRTTHLLRELGAHVKPFDIMPEVYSLDGEPPAYADVMDSLPIESESVDMVVLQEVIEHLPNHLFALQEINRVLKAGGELFITTPNRSAFVSKLAFLAFESEHLRGMPAGEQDSVWGQRGTRKYYGHLFLIGVQQLRTLSLMAGFKSIRVHESRVSSSSAVLMILLYPIVALIGAHSYFRARRKAKCDLARAERTEQLRLNMNPRVLINKYLIASLVK</sequence>
<gene>
    <name evidence="3" type="ORF">QZM52_20270</name>
</gene>
<accession>A0ABT8PER6</accession>
<keyword evidence="3" id="KW-0489">Methyltransferase</keyword>
<dbReference type="Pfam" id="PF08241">
    <property type="entry name" value="Methyltransf_11"/>
    <property type="match status" value="1"/>
</dbReference>
<reference evidence="3" key="1">
    <citation type="submission" date="2023-07" db="EMBL/GenBank/DDBJ databases">
        <title>A collection of bacterial strains from the Burkholderia cepacia Research Laboratory and Repository.</title>
        <authorList>
            <person name="Lipuma J."/>
            <person name="Spilker T."/>
            <person name="Caverly L."/>
        </authorList>
    </citation>
    <scope>NUCLEOTIDE SEQUENCE</scope>
    <source>
        <strain evidence="3">AU42020</strain>
    </source>
</reference>
<evidence type="ECO:0000313" key="4">
    <source>
        <dbReference type="Proteomes" id="UP001171606"/>
    </source>
</evidence>
<evidence type="ECO:0000259" key="2">
    <source>
        <dbReference type="Pfam" id="PF08241"/>
    </source>
</evidence>
<dbReference type="GO" id="GO:0008168">
    <property type="term" value="F:methyltransferase activity"/>
    <property type="evidence" value="ECO:0007669"/>
    <property type="project" value="UniProtKB-KW"/>
</dbReference>
<dbReference type="SUPFAM" id="SSF53335">
    <property type="entry name" value="S-adenosyl-L-methionine-dependent methyltransferases"/>
    <property type="match status" value="1"/>
</dbReference>